<accession>A0A6P2WWF1</accession>
<protein>
    <submittedName>
        <fullName evidence="2">Uncharacterized protein</fullName>
    </submittedName>
</protein>
<proteinExistence type="predicted"/>
<feature type="transmembrane region" description="Helical" evidence="1">
    <location>
        <begin position="12"/>
        <end position="32"/>
    </location>
</feature>
<evidence type="ECO:0000256" key="1">
    <source>
        <dbReference type="SAM" id="Phobius"/>
    </source>
</evidence>
<gene>
    <name evidence="2" type="ORF">BLA18109_04586</name>
</gene>
<sequence length="174" mass="19485">MKFQLEKVKPWTEFVLTCASLIAIPIAGWWAYHNFSVEDTHEINPNINVSADVLPYDDDRRLLVVHVRPKNAGKVPIELGGGKRGDIDVEVKVVPPKLPNGHLDPGKLPVSFPARNIVSKYEGGYVMEPGIDYDEIETFVVPKRATYVVRAEMDHYDDDAPDNEVDASYVVVVN</sequence>
<dbReference type="AlphaFoldDB" id="A0A6P2WWF1"/>
<dbReference type="Proteomes" id="UP000494260">
    <property type="component" value="Unassembled WGS sequence"/>
</dbReference>
<dbReference type="EMBL" id="CABVQH010000016">
    <property type="protein sequence ID" value="VWD01244.1"/>
    <property type="molecule type" value="Genomic_DNA"/>
</dbReference>
<evidence type="ECO:0000313" key="3">
    <source>
        <dbReference type="Proteomes" id="UP000494260"/>
    </source>
</evidence>
<keyword evidence="1" id="KW-0472">Membrane</keyword>
<name>A0A6P2WWF1_BURL3</name>
<keyword evidence="1" id="KW-1133">Transmembrane helix</keyword>
<evidence type="ECO:0000313" key="2">
    <source>
        <dbReference type="EMBL" id="VWD01244.1"/>
    </source>
</evidence>
<dbReference type="RefSeq" id="WP_174952612.1">
    <property type="nucleotide sequence ID" value="NZ_CABVQH010000016.1"/>
</dbReference>
<reference evidence="2 3" key="1">
    <citation type="submission" date="2019-09" db="EMBL/GenBank/DDBJ databases">
        <authorList>
            <person name="Depoorter E."/>
        </authorList>
    </citation>
    <scope>NUCLEOTIDE SEQUENCE [LARGE SCALE GENOMIC DNA]</scope>
    <source>
        <strain evidence="2">R-18109</strain>
    </source>
</reference>
<organism evidence="2 3">
    <name type="scientific">Burkholderia lata (strain ATCC 17760 / DSM 23089 / LMG 22485 / NCIMB 9086 / R18194 / 383)</name>
    <dbReference type="NCBI Taxonomy" id="482957"/>
    <lineage>
        <taxon>Bacteria</taxon>
        <taxon>Pseudomonadati</taxon>
        <taxon>Pseudomonadota</taxon>
        <taxon>Betaproteobacteria</taxon>
        <taxon>Burkholderiales</taxon>
        <taxon>Burkholderiaceae</taxon>
        <taxon>Burkholderia</taxon>
        <taxon>Burkholderia cepacia complex</taxon>
    </lineage>
</organism>
<keyword evidence="1" id="KW-0812">Transmembrane</keyword>